<keyword evidence="1" id="KW-0560">Oxidoreductase</keyword>
<reference evidence="3 4" key="1">
    <citation type="submission" date="2024-12" db="EMBL/GenBank/DDBJ databases">
        <title>The unique morphological basis and parallel evolutionary history of personate flowers in Penstemon.</title>
        <authorList>
            <person name="Depatie T.H."/>
            <person name="Wessinger C.A."/>
        </authorList>
    </citation>
    <scope>NUCLEOTIDE SEQUENCE [LARGE SCALE GENOMIC DNA]</scope>
    <source>
        <strain evidence="3">WTNN_2</strain>
        <tissue evidence="3">Leaf</tissue>
    </source>
</reference>
<dbReference type="InterPro" id="IPR006140">
    <property type="entry name" value="D-isomer_DH_NAD-bd"/>
</dbReference>
<evidence type="ECO:0000313" key="4">
    <source>
        <dbReference type="Proteomes" id="UP001634393"/>
    </source>
</evidence>
<dbReference type="SUPFAM" id="SSF51735">
    <property type="entry name" value="NAD(P)-binding Rossmann-fold domains"/>
    <property type="match status" value="1"/>
</dbReference>
<dbReference type="Pfam" id="PF02826">
    <property type="entry name" value="2-Hacid_dh_C"/>
    <property type="match status" value="1"/>
</dbReference>
<dbReference type="Gene3D" id="3.40.50.720">
    <property type="entry name" value="NAD(P)-binding Rossmann-like Domain"/>
    <property type="match status" value="1"/>
</dbReference>
<evidence type="ECO:0000259" key="2">
    <source>
        <dbReference type="Pfam" id="PF02826"/>
    </source>
</evidence>
<gene>
    <name evidence="3" type="ORF">ACJIZ3_019102</name>
</gene>
<keyword evidence="4" id="KW-1185">Reference proteome</keyword>
<dbReference type="PANTHER" id="PTHR42938">
    <property type="entry name" value="FORMATE DEHYDROGENASE 1"/>
    <property type="match status" value="1"/>
</dbReference>
<dbReference type="PROSITE" id="PS00671">
    <property type="entry name" value="D_2_HYDROXYACID_DH_3"/>
    <property type="match status" value="1"/>
</dbReference>
<organism evidence="3 4">
    <name type="scientific">Penstemon smallii</name>
    <dbReference type="NCBI Taxonomy" id="265156"/>
    <lineage>
        <taxon>Eukaryota</taxon>
        <taxon>Viridiplantae</taxon>
        <taxon>Streptophyta</taxon>
        <taxon>Embryophyta</taxon>
        <taxon>Tracheophyta</taxon>
        <taxon>Spermatophyta</taxon>
        <taxon>Magnoliopsida</taxon>
        <taxon>eudicotyledons</taxon>
        <taxon>Gunneridae</taxon>
        <taxon>Pentapetalae</taxon>
        <taxon>asterids</taxon>
        <taxon>lamiids</taxon>
        <taxon>Lamiales</taxon>
        <taxon>Plantaginaceae</taxon>
        <taxon>Cheloneae</taxon>
        <taxon>Penstemon</taxon>
    </lineage>
</organism>
<accession>A0ABD3T096</accession>
<proteinExistence type="predicted"/>
<comment type="caution">
    <text evidence="3">The sequence shown here is derived from an EMBL/GenBank/DDBJ whole genome shotgun (WGS) entry which is preliminary data.</text>
</comment>
<evidence type="ECO:0000313" key="3">
    <source>
        <dbReference type="EMBL" id="KAL3830300.1"/>
    </source>
</evidence>
<evidence type="ECO:0000256" key="1">
    <source>
        <dbReference type="ARBA" id="ARBA00023002"/>
    </source>
</evidence>
<name>A0ABD3T096_9LAMI</name>
<dbReference type="InterPro" id="IPR036291">
    <property type="entry name" value="NAD(P)-bd_dom_sf"/>
</dbReference>
<dbReference type="EMBL" id="JBJXBP010000005">
    <property type="protein sequence ID" value="KAL3830300.1"/>
    <property type="molecule type" value="Genomic_DNA"/>
</dbReference>
<sequence length="220" mass="23605">MVIYLILGLLRKQHEMQIAVREKRAGGPVGDTLQGKTIFIMGFGNIGVHLASLLRPFGVKILATKRSWCKSDDESYTGNDINLVDEKGGHEDILKFASLSDIVVCCLAMNNETAGIVDNGFISSMRKGSLLINVARGGLLDYNAVVDNLRSGHLGGLGIDVAWAEPLDPNDAILKFPNVILTPHVAGATESSMRLRAKVVGDVALQFHAGKSLTGIEIVN</sequence>
<dbReference type="PANTHER" id="PTHR42938:SF25">
    <property type="entry name" value="D-ISOMER SPECIFIC 2-HYDROXYACID DEHYDROGENASE FAMILY PROTEIN"/>
    <property type="match status" value="1"/>
</dbReference>
<dbReference type="AlphaFoldDB" id="A0ABD3T096"/>
<feature type="domain" description="D-isomer specific 2-hydroxyacid dehydrogenase NAD-binding" evidence="2">
    <location>
        <begin position="4"/>
        <end position="186"/>
    </location>
</feature>
<protein>
    <recommendedName>
        <fullName evidence="2">D-isomer specific 2-hydroxyacid dehydrogenase NAD-binding domain-containing protein</fullName>
    </recommendedName>
</protein>
<dbReference type="Proteomes" id="UP001634393">
    <property type="component" value="Unassembled WGS sequence"/>
</dbReference>
<dbReference type="InterPro" id="IPR029753">
    <property type="entry name" value="D-isomer_DH_CS"/>
</dbReference>
<dbReference type="GO" id="GO:0016491">
    <property type="term" value="F:oxidoreductase activity"/>
    <property type="evidence" value="ECO:0007669"/>
    <property type="project" value="UniProtKB-KW"/>
</dbReference>